<dbReference type="Pfam" id="PF24553">
    <property type="entry name" value="Rv0428c_C"/>
    <property type="match status" value="1"/>
</dbReference>
<evidence type="ECO:0000256" key="2">
    <source>
        <dbReference type="ARBA" id="ARBA00023315"/>
    </source>
</evidence>
<dbReference type="Gene3D" id="3.40.630.30">
    <property type="match status" value="1"/>
</dbReference>
<protein>
    <submittedName>
        <fullName evidence="4">Ribosomal protein S18 acetylase RimI</fullName>
    </submittedName>
</protein>
<evidence type="ECO:0000313" key="5">
    <source>
        <dbReference type="Proteomes" id="UP000184536"/>
    </source>
</evidence>
<evidence type="ECO:0000313" key="4">
    <source>
        <dbReference type="EMBL" id="SHJ64315.1"/>
    </source>
</evidence>
<dbReference type="PANTHER" id="PTHR43420:SF12">
    <property type="entry name" value="N-ACETYLTRANSFERASE DOMAIN-CONTAINING PROTEIN"/>
    <property type="match status" value="1"/>
</dbReference>
<dbReference type="InterPro" id="IPR056935">
    <property type="entry name" value="Rv0428c-like_C"/>
</dbReference>
<keyword evidence="4" id="KW-0689">Ribosomal protein</keyword>
<dbReference type="PANTHER" id="PTHR43420">
    <property type="entry name" value="ACETYLTRANSFERASE"/>
    <property type="match status" value="1"/>
</dbReference>
<evidence type="ECO:0000259" key="3">
    <source>
        <dbReference type="PROSITE" id="PS51186"/>
    </source>
</evidence>
<dbReference type="CDD" id="cd04301">
    <property type="entry name" value="NAT_SF"/>
    <property type="match status" value="1"/>
</dbReference>
<sequence>MIQKIEELSMNALPALSTVFVDGWILRFANGYSKRANSVNPIYPCSVNLESNVAICERLFQENNLDTVFKLTEQEEIYKLDELLSQRGYSYEAKTNIMVKNILGFKIQESEKANAFVYRELREDWFEAFITMNRINVQNAQTLRRMLQNIIPDTYYGYVMENGSITAVGLGVSERGYVGMYDICVEEDRRRQGLGTKIMNNLIDAALEDGCTYSYLQVVDANEPAKALYEKLGYEKLYSYWYRVKKKTK</sequence>
<dbReference type="GO" id="GO:0005840">
    <property type="term" value="C:ribosome"/>
    <property type="evidence" value="ECO:0007669"/>
    <property type="project" value="UniProtKB-KW"/>
</dbReference>
<keyword evidence="5" id="KW-1185">Reference proteome</keyword>
<dbReference type="PROSITE" id="PS51186">
    <property type="entry name" value="GNAT"/>
    <property type="match status" value="1"/>
</dbReference>
<proteinExistence type="predicted"/>
<accession>A0A1M6KZ89</accession>
<dbReference type="InterPro" id="IPR050680">
    <property type="entry name" value="YpeA/RimI_acetyltransf"/>
</dbReference>
<organism evidence="4 5">
    <name type="scientific">Geosporobacter subterraneus DSM 17957</name>
    <dbReference type="NCBI Taxonomy" id="1121919"/>
    <lineage>
        <taxon>Bacteria</taxon>
        <taxon>Bacillati</taxon>
        <taxon>Bacillota</taxon>
        <taxon>Clostridia</taxon>
        <taxon>Peptostreptococcales</taxon>
        <taxon>Thermotaleaceae</taxon>
        <taxon>Geosporobacter</taxon>
    </lineage>
</organism>
<dbReference type="STRING" id="1121919.SAMN02745975_02539"/>
<keyword evidence="2" id="KW-0012">Acyltransferase</keyword>
<feature type="domain" description="N-acetyltransferase" evidence="3">
    <location>
        <begin position="116"/>
        <end position="249"/>
    </location>
</feature>
<dbReference type="SUPFAM" id="SSF55729">
    <property type="entry name" value="Acyl-CoA N-acyltransferases (Nat)"/>
    <property type="match status" value="1"/>
</dbReference>
<dbReference type="RefSeq" id="WP_110941640.1">
    <property type="nucleotide sequence ID" value="NZ_FQZV01000033.1"/>
</dbReference>
<reference evidence="5" key="1">
    <citation type="submission" date="2016-11" db="EMBL/GenBank/DDBJ databases">
        <authorList>
            <person name="Varghese N."/>
            <person name="Submissions S."/>
        </authorList>
    </citation>
    <scope>NUCLEOTIDE SEQUENCE [LARGE SCALE GENOMIC DNA]</scope>
    <source>
        <strain evidence="5">DSM 17957</strain>
    </source>
</reference>
<gene>
    <name evidence="4" type="ORF">SAMN02745975_02539</name>
</gene>
<dbReference type="EMBL" id="FQZV01000033">
    <property type="protein sequence ID" value="SHJ64315.1"/>
    <property type="molecule type" value="Genomic_DNA"/>
</dbReference>
<keyword evidence="1" id="KW-0808">Transferase</keyword>
<dbReference type="OrthoDB" id="357176at2"/>
<dbReference type="GO" id="GO:0016747">
    <property type="term" value="F:acyltransferase activity, transferring groups other than amino-acyl groups"/>
    <property type="evidence" value="ECO:0007669"/>
    <property type="project" value="InterPro"/>
</dbReference>
<dbReference type="AlphaFoldDB" id="A0A1M6KZ89"/>
<evidence type="ECO:0000256" key="1">
    <source>
        <dbReference type="ARBA" id="ARBA00022679"/>
    </source>
</evidence>
<dbReference type="Proteomes" id="UP000184536">
    <property type="component" value="Unassembled WGS sequence"/>
</dbReference>
<name>A0A1M6KZ89_9FIRM</name>
<dbReference type="InterPro" id="IPR016181">
    <property type="entry name" value="Acyl_CoA_acyltransferase"/>
</dbReference>
<dbReference type="InterPro" id="IPR000182">
    <property type="entry name" value="GNAT_dom"/>
</dbReference>
<keyword evidence="4" id="KW-0687">Ribonucleoprotein</keyword>